<keyword evidence="3" id="KW-1185">Reference proteome</keyword>
<evidence type="ECO:0000313" key="3">
    <source>
        <dbReference type="Proteomes" id="UP000006038"/>
    </source>
</evidence>
<feature type="compositionally biased region" description="Basic and acidic residues" evidence="1">
    <location>
        <begin position="12"/>
        <end position="21"/>
    </location>
</feature>
<dbReference type="Gramene" id="OB11G18050.1">
    <property type="protein sequence ID" value="OB11G18050.1"/>
    <property type="gene ID" value="OB11G18050"/>
</dbReference>
<reference evidence="2" key="2">
    <citation type="submission" date="2013-04" db="UniProtKB">
        <authorList>
            <consortium name="EnsemblPlants"/>
        </authorList>
    </citation>
    <scope>IDENTIFICATION</scope>
</reference>
<reference evidence="2" key="1">
    <citation type="journal article" date="2013" name="Nat. Commun.">
        <title>Whole-genome sequencing of Oryza brachyantha reveals mechanisms underlying Oryza genome evolution.</title>
        <authorList>
            <person name="Chen J."/>
            <person name="Huang Q."/>
            <person name="Gao D."/>
            <person name="Wang J."/>
            <person name="Lang Y."/>
            <person name="Liu T."/>
            <person name="Li B."/>
            <person name="Bai Z."/>
            <person name="Luis Goicoechea J."/>
            <person name="Liang C."/>
            <person name="Chen C."/>
            <person name="Zhang W."/>
            <person name="Sun S."/>
            <person name="Liao Y."/>
            <person name="Zhang X."/>
            <person name="Yang L."/>
            <person name="Song C."/>
            <person name="Wang M."/>
            <person name="Shi J."/>
            <person name="Liu G."/>
            <person name="Liu J."/>
            <person name="Zhou H."/>
            <person name="Zhou W."/>
            <person name="Yu Q."/>
            <person name="An N."/>
            <person name="Chen Y."/>
            <person name="Cai Q."/>
            <person name="Wang B."/>
            <person name="Liu B."/>
            <person name="Min J."/>
            <person name="Huang Y."/>
            <person name="Wu H."/>
            <person name="Li Z."/>
            <person name="Zhang Y."/>
            <person name="Yin Y."/>
            <person name="Song W."/>
            <person name="Jiang J."/>
            <person name="Jackson S.A."/>
            <person name="Wing R.A."/>
            <person name="Wang J."/>
            <person name="Chen M."/>
        </authorList>
    </citation>
    <scope>NUCLEOTIDE SEQUENCE [LARGE SCALE GENOMIC DNA]</scope>
    <source>
        <strain evidence="2">cv. IRGC 101232</strain>
    </source>
</reference>
<organism evidence="2">
    <name type="scientific">Oryza brachyantha</name>
    <name type="common">malo sina</name>
    <dbReference type="NCBI Taxonomy" id="4533"/>
    <lineage>
        <taxon>Eukaryota</taxon>
        <taxon>Viridiplantae</taxon>
        <taxon>Streptophyta</taxon>
        <taxon>Embryophyta</taxon>
        <taxon>Tracheophyta</taxon>
        <taxon>Spermatophyta</taxon>
        <taxon>Magnoliopsida</taxon>
        <taxon>Liliopsida</taxon>
        <taxon>Poales</taxon>
        <taxon>Poaceae</taxon>
        <taxon>BOP clade</taxon>
        <taxon>Oryzoideae</taxon>
        <taxon>Oryzeae</taxon>
        <taxon>Oryzinae</taxon>
        <taxon>Oryza</taxon>
    </lineage>
</organism>
<dbReference type="AlphaFoldDB" id="J3N7L9"/>
<proteinExistence type="predicted"/>
<dbReference type="HOGENOM" id="CLU_2797995_0_0_1"/>
<evidence type="ECO:0000256" key="1">
    <source>
        <dbReference type="SAM" id="MobiDB-lite"/>
    </source>
</evidence>
<accession>J3N7L9</accession>
<protein>
    <recommendedName>
        <fullName evidence="4">DUF834 domain-containing protein</fullName>
    </recommendedName>
</protein>
<name>J3N7L9_ORYBR</name>
<evidence type="ECO:0008006" key="4">
    <source>
        <dbReference type="Google" id="ProtNLM"/>
    </source>
</evidence>
<feature type="region of interest" description="Disordered" evidence="1">
    <location>
        <begin position="1"/>
        <end position="21"/>
    </location>
</feature>
<dbReference type="Proteomes" id="UP000006038">
    <property type="component" value="Chromosome 11"/>
</dbReference>
<evidence type="ECO:0000313" key="2">
    <source>
        <dbReference type="EnsemblPlants" id="OB11G18050.1"/>
    </source>
</evidence>
<sequence length="68" mass="7601">MKGAIDGPQYESEPRWEMGDKGREITSMAAGGGREITGRAGGGLSTPLKIWRRRWRHLCERAQEMARG</sequence>
<dbReference type="EnsemblPlants" id="OB11G18050.1">
    <property type="protein sequence ID" value="OB11G18050.1"/>
    <property type="gene ID" value="OB11G18050"/>
</dbReference>